<name>A0A066XTR0_COLSU</name>
<proteinExistence type="predicted"/>
<evidence type="ECO:0000256" key="1">
    <source>
        <dbReference type="SAM" id="MobiDB-lite"/>
    </source>
</evidence>
<protein>
    <submittedName>
        <fullName evidence="2">Uncharacterized protein</fullName>
    </submittedName>
</protein>
<feature type="non-terminal residue" evidence="2">
    <location>
        <position position="30"/>
    </location>
</feature>
<reference evidence="3" key="1">
    <citation type="journal article" date="2014" name="Genome Announc.">
        <title>Draft genome sequence of Colletotrichum sublineola, a destructive pathogen of cultivated sorghum.</title>
        <authorList>
            <person name="Baroncelli R."/>
            <person name="Sanz-Martin J.M."/>
            <person name="Rech G.E."/>
            <person name="Sukno S.A."/>
            <person name="Thon M.R."/>
        </authorList>
    </citation>
    <scope>NUCLEOTIDE SEQUENCE [LARGE SCALE GENOMIC DNA]</scope>
    <source>
        <strain evidence="3">TX430BB</strain>
    </source>
</reference>
<evidence type="ECO:0000313" key="3">
    <source>
        <dbReference type="Proteomes" id="UP000027238"/>
    </source>
</evidence>
<dbReference type="EMBL" id="JMSE01000522">
    <property type="protein sequence ID" value="KDN69360.1"/>
    <property type="molecule type" value="Genomic_DNA"/>
</dbReference>
<feature type="region of interest" description="Disordered" evidence="1">
    <location>
        <begin position="1"/>
        <end position="30"/>
    </location>
</feature>
<accession>A0A066XTR0</accession>
<gene>
    <name evidence="2" type="ORF">CSUB01_12603</name>
</gene>
<sequence>MSRASPWEVASAARRTPCTQLRRSAGPLDN</sequence>
<dbReference type="HOGENOM" id="CLU_3408124_0_0_1"/>
<organism evidence="2 3">
    <name type="scientific">Colletotrichum sublineola</name>
    <name type="common">Sorghum anthracnose fungus</name>
    <dbReference type="NCBI Taxonomy" id="1173701"/>
    <lineage>
        <taxon>Eukaryota</taxon>
        <taxon>Fungi</taxon>
        <taxon>Dikarya</taxon>
        <taxon>Ascomycota</taxon>
        <taxon>Pezizomycotina</taxon>
        <taxon>Sordariomycetes</taxon>
        <taxon>Hypocreomycetidae</taxon>
        <taxon>Glomerellales</taxon>
        <taxon>Glomerellaceae</taxon>
        <taxon>Colletotrichum</taxon>
        <taxon>Colletotrichum graminicola species complex</taxon>
    </lineage>
</organism>
<comment type="caution">
    <text evidence="2">The sequence shown here is derived from an EMBL/GenBank/DDBJ whole genome shotgun (WGS) entry which is preliminary data.</text>
</comment>
<dbReference type="AlphaFoldDB" id="A0A066XTR0"/>
<dbReference type="Proteomes" id="UP000027238">
    <property type="component" value="Unassembled WGS sequence"/>
</dbReference>
<keyword evidence="3" id="KW-1185">Reference proteome</keyword>
<evidence type="ECO:0000313" key="2">
    <source>
        <dbReference type="EMBL" id="KDN69360.1"/>
    </source>
</evidence>